<keyword evidence="7 10" id="KW-0811">Translocation</keyword>
<feature type="transmembrane region" description="Helical" evidence="10">
    <location>
        <begin position="401"/>
        <end position="423"/>
    </location>
</feature>
<feature type="transmembrane region" description="Helical" evidence="10">
    <location>
        <begin position="154"/>
        <end position="173"/>
    </location>
</feature>
<evidence type="ECO:0000256" key="5">
    <source>
        <dbReference type="ARBA" id="ARBA00022927"/>
    </source>
</evidence>
<dbReference type="STRING" id="1524460.IX84_14675"/>
<sequence length="457" mass="49943">MKKLITTLQNIWKIKELRNRILFTLGMLFVFRFGSYIVLPGVIPEVLDNATQNNNSPNDLLGLINVFTGGAFNNAAIFALGIMPYITASIIIQLLGFAVPYFQRLQQKEGESGRKKLNQITRLLTVAITLVQGGGYLTYINSLGAVDPTIPLSIFWISNIIILSTGTVFSMWLGERITDRGIGNGISLLITIGIIATLPQALVFEFQSQLENNGLIIFVLEMAALFGIVMATVLIVQGVRRIPIQFAKRMVGRGSNQMPAQGARDYIPLKVNASGVMPIIFAQALMFLPATVAQFFAGEGSDLATSPVLRALNDFTSAPYNIIYFILVVLFTYVYTALLVNPQQYAEYLKRQNAFIPGIKPGKPTADFIDAVTTRITLPGSIFLGIISILPAFAAGFGVNIAFAMFFGGTSLLILVAVVLDTLQQIESHLLMRRYDGLVKSGKIQGRSRMQGIGANM</sequence>
<proteinExistence type="inferred from homology"/>
<feature type="transmembrane region" description="Helical" evidence="10">
    <location>
        <begin position="322"/>
        <end position="341"/>
    </location>
</feature>
<evidence type="ECO:0000256" key="10">
    <source>
        <dbReference type="HAMAP-Rule" id="MF_01465"/>
    </source>
</evidence>
<comment type="subunit">
    <text evidence="10">Component of the Sec protein translocase complex. Heterotrimer consisting of SecY, SecE and SecG subunits. The heterotrimers can form oligomers, although 1 heterotrimer is thought to be able to translocate proteins. Interacts with the ribosome. Interacts with SecDF, and other proteins may be involved. Interacts with SecA.</text>
</comment>
<dbReference type="FunFam" id="1.10.3370.10:FF:000001">
    <property type="entry name" value="Preprotein translocase subunit SecY"/>
    <property type="match status" value="1"/>
</dbReference>
<keyword evidence="4 10" id="KW-0812">Transmembrane</keyword>
<dbReference type="GO" id="GO:0006605">
    <property type="term" value="P:protein targeting"/>
    <property type="evidence" value="ECO:0007669"/>
    <property type="project" value="UniProtKB-UniRule"/>
</dbReference>
<evidence type="ECO:0000256" key="9">
    <source>
        <dbReference type="ARBA" id="ARBA00039733"/>
    </source>
</evidence>
<evidence type="ECO:0000256" key="4">
    <source>
        <dbReference type="ARBA" id="ARBA00022692"/>
    </source>
</evidence>
<dbReference type="PIRSF" id="PIRSF004557">
    <property type="entry name" value="SecY"/>
    <property type="match status" value="1"/>
</dbReference>
<dbReference type="EMBL" id="JPOS01000035">
    <property type="protein sequence ID" value="KGE87458.1"/>
    <property type="molecule type" value="Genomic_DNA"/>
</dbReference>
<dbReference type="OrthoDB" id="9809248at2"/>
<dbReference type="Gene3D" id="1.10.3370.10">
    <property type="entry name" value="SecY subunit domain"/>
    <property type="match status" value="1"/>
</dbReference>
<dbReference type="PANTHER" id="PTHR10906">
    <property type="entry name" value="SECY/SEC61-ALPHA FAMILY MEMBER"/>
    <property type="match status" value="1"/>
</dbReference>
<feature type="transmembrane region" description="Helical" evidence="10">
    <location>
        <begin position="276"/>
        <end position="297"/>
    </location>
</feature>
<protein>
    <recommendedName>
        <fullName evidence="9 10">Protein translocase subunit SecY</fullName>
    </recommendedName>
</protein>
<evidence type="ECO:0000256" key="1">
    <source>
        <dbReference type="ARBA" id="ARBA00004141"/>
    </source>
</evidence>
<keyword evidence="5 10" id="KW-0653">Protein transport</keyword>
<comment type="caution">
    <text evidence="12">The sequence shown here is derived from an EMBL/GenBank/DDBJ whole genome shotgun (WGS) entry which is preliminary data.</text>
</comment>
<keyword evidence="6 10" id="KW-1133">Transmembrane helix</keyword>
<dbReference type="Pfam" id="PF00344">
    <property type="entry name" value="SecY"/>
    <property type="match status" value="1"/>
</dbReference>
<keyword evidence="3 10" id="KW-0813">Transport</keyword>
<feature type="transmembrane region" description="Helical" evidence="10">
    <location>
        <begin position="185"/>
        <end position="203"/>
    </location>
</feature>
<organism evidence="12 13">
    <name type="scientific">Phaeodactylibacter xiamenensis</name>
    <dbReference type="NCBI Taxonomy" id="1524460"/>
    <lineage>
        <taxon>Bacteria</taxon>
        <taxon>Pseudomonadati</taxon>
        <taxon>Bacteroidota</taxon>
        <taxon>Saprospiria</taxon>
        <taxon>Saprospirales</taxon>
        <taxon>Haliscomenobacteraceae</taxon>
        <taxon>Phaeodactylibacter</taxon>
    </lineage>
</organism>
<dbReference type="SUPFAM" id="SSF103491">
    <property type="entry name" value="Preprotein translocase SecY subunit"/>
    <property type="match status" value="1"/>
</dbReference>
<dbReference type="HAMAP" id="MF_01465">
    <property type="entry name" value="SecY"/>
    <property type="match status" value="1"/>
</dbReference>
<feature type="transmembrane region" description="Helical" evidence="10">
    <location>
        <begin position="215"/>
        <end position="239"/>
    </location>
</feature>
<dbReference type="Proteomes" id="UP000029736">
    <property type="component" value="Unassembled WGS sequence"/>
</dbReference>
<dbReference type="InterPro" id="IPR023201">
    <property type="entry name" value="SecY_dom_sf"/>
</dbReference>
<feature type="transmembrane region" description="Helical" evidence="10">
    <location>
        <begin position="75"/>
        <end position="102"/>
    </location>
</feature>
<keyword evidence="10" id="KW-1003">Cell membrane</keyword>
<keyword evidence="13" id="KW-1185">Reference proteome</keyword>
<reference evidence="12 13" key="1">
    <citation type="journal article" date="2014" name="Int. J. Syst. Evol. Microbiol.">
        <title>Phaeodactylibacter xiamenensis gen. nov., sp. nov., a member of the family Saprospiraceae isolated from the marine alga Phaeodactylum tricornutum.</title>
        <authorList>
            <person name="Chen Z.Jr."/>
            <person name="Lei X."/>
            <person name="Lai Q."/>
            <person name="Li Y."/>
            <person name="Zhang B."/>
            <person name="Zhang J."/>
            <person name="Zhang H."/>
            <person name="Yang L."/>
            <person name="Zheng W."/>
            <person name="Tian Y."/>
            <person name="Yu Z."/>
            <person name="Xu H.Jr."/>
            <person name="Zheng T."/>
        </authorList>
    </citation>
    <scope>NUCLEOTIDE SEQUENCE [LARGE SCALE GENOMIC DNA]</scope>
    <source>
        <strain evidence="12 13">KD52</strain>
    </source>
</reference>
<feature type="transmembrane region" description="Helical" evidence="10">
    <location>
        <begin position="376"/>
        <end position="395"/>
    </location>
</feature>
<dbReference type="NCBIfam" id="TIGR00967">
    <property type="entry name" value="3a0501s007"/>
    <property type="match status" value="1"/>
</dbReference>
<evidence type="ECO:0000313" key="12">
    <source>
        <dbReference type="EMBL" id="KGE87458.1"/>
    </source>
</evidence>
<dbReference type="GO" id="GO:0065002">
    <property type="term" value="P:intracellular protein transmembrane transport"/>
    <property type="evidence" value="ECO:0007669"/>
    <property type="project" value="UniProtKB-UniRule"/>
</dbReference>
<feature type="transmembrane region" description="Helical" evidence="10">
    <location>
        <begin position="123"/>
        <end position="142"/>
    </location>
</feature>
<dbReference type="PROSITE" id="PS00756">
    <property type="entry name" value="SECY_2"/>
    <property type="match status" value="1"/>
</dbReference>
<evidence type="ECO:0000256" key="8">
    <source>
        <dbReference type="ARBA" id="ARBA00023136"/>
    </source>
</evidence>
<dbReference type="RefSeq" id="WP_044221855.1">
    <property type="nucleotide sequence ID" value="NZ_CAKZLC010000534.1"/>
</dbReference>
<evidence type="ECO:0000256" key="11">
    <source>
        <dbReference type="RuleBase" id="RU004349"/>
    </source>
</evidence>
<evidence type="ECO:0000313" key="13">
    <source>
        <dbReference type="Proteomes" id="UP000029736"/>
    </source>
</evidence>
<evidence type="ECO:0000256" key="6">
    <source>
        <dbReference type="ARBA" id="ARBA00022989"/>
    </source>
</evidence>
<dbReference type="AlphaFoldDB" id="A0A098S725"/>
<comment type="subcellular location">
    <subcellularLocation>
        <location evidence="10">Cell membrane</location>
        <topology evidence="10">Multi-pass membrane protein</topology>
    </subcellularLocation>
    <subcellularLocation>
        <location evidence="1">Membrane</location>
        <topology evidence="1">Multi-pass membrane protein</topology>
    </subcellularLocation>
</comment>
<evidence type="ECO:0000256" key="7">
    <source>
        <dbReference type="ARBA" id="ARBA00023010"/>
    </source>
</evidence>
<comment type="function">
    <text evidence="10">The central subunit of the protein translocation channel SecYEG. Consists of two halves formed by TMs 1-5 and 6-10. These two domains form a lateral gate at the front which open onto the bilayer between TMs 2 and 7, and are clamped together by SecE at the back. The channel is closed by both a pore ring composed of hydrophobic SecY resides and a short helix (helix 2A) on the extracellular side of the membrane which forms a plug. The plug probably moves laterally to allow the channel to open. The ring and the pore may move independently.</text>
</comment>
<feature type="transmembrane region" description="Helical" evidence="10">
    <location>
        <begin position="21"/>
        <end position="39"/>
    </location>
</feature>
<keyword evidence="8 10" id="KW-0472">Membrane</keyword>
<accession>A0A098S725</accession>
<comment type="similarity">
    <text evidence="2 10 11">Belongs to the SecY/SEC61-alpha family.</text>
</comment>
<gene>
    <name evidence="10" type="primary">secY</name>
    <name evidence="12" type="ORF">IX84_14675</name>
</gene>
<dbReference type="InterPro" id="IPR026593">
    <property type="entry name" value="SecY"/>
</dbReference>
<dbReference type="GO" id="GO:0043952">
    <property type="term" value="P:protein transport by the Sec complex"/>
    <property type="evidence" value="ECO:0007669"/>
    <property type="project" value="UniProtKB-UniRule"/>
</dbReference>
<dbReference type="InterPro" id="IPR002208">
    <property type="entry name" value="SecY/SEC61-alpha"/>
</dbReference>
<name>A0A098S725_9BACT</name>
<evidence type="ECO:0000256" key="2">
    <source>
        <dbReference type="ARBA" id="ARBA00005751"/>
    </source>
</evidence>
<dbReference type="PRINTS" id="PR00303">
    <property type="entry name" value="SECYTRNLCASE"/>
</dbReference>
<dbReference type="GO" id="GO:0005886">
    <property type="term" value="C:plasma membrane"/>
    <property type="evidence" value="ECO:0007669"/>
    <property type="project" value="UniProtKB-SubCell"/>
</dbReference>
<evidence type="ECO:0000256" key="3">
    <source>
        <dbReference type="ARBA" id="ARBA00022448"/>
    </source>
</evidence>
<dbReference type="InterPro" id="IPR030659">
    <property type="entry name" value="SecY_CS"/>
</dbReference>